<dbReference type="InterPro" id="IPR036857">
    <property type="entry name" value="Thyroglobulin_1_sf"/>
</dbReference>
<accession>A0A016V972</accession>
<name>A0A016V972_9BILA</name>
<dbReference type="Gene3D" id="4.10.410.10">
    <property type="entry name" value="Pancreatic trypsin inhibitor Kunitz domain"/>
    <property type="match status" value="1"/>
</dbReference>
<dbReference type="InterPro" id="IPR020901">
    <property type="entry name" value="Prtase_inh_Kunz-CS"/>
</dbReference>
<comment type="caution">
    <text evidence="6">The sequence shown here is derived from an EMBL/GenBank/DDBJ whole genome shotgun (WGS) entry which is preliminary data.</text>
</comment>
<feature type="disulfide bond" evidence="2">
    <location>
        <begin position="176"/>
        <end position="183"/>
    </location>
</feature>
<dbReference type="SMART" id="SM00211">
    <property type="entry name" value="TY"/>
    <property type="match status" value="2"/>
</dbReference>
<keyword evidence="1 2" id="KW-1015">Disulfide bond</keyword>
<proteinExistence type="predicted"/>
<dbReference type="InterPro" id="IPR000716">
    <property type="entry name" value="Thyroglobulin_1"/>
</dbReference>
<dbReference type="SUPFAM" id="SSF57362">
    <property type="entry name" value="BPTI-like"/>
    <property type="match status" value="1"/>
</dbReference>
<evidence type="ECO:0000259" key="4">
    <source>
        <dbReference type="PROSITE" id="PS50279"/>
    </source>
</evidence>
<evidence type="ECO:0008006" key="8">
    <source>
        <dbReference type="Google" id="ProtNLM"/>
    </source>
</evidence>
<evidence type="ECO:0000259" key="5">
    <source>
        <dbReference type="PROSITE" id="PS51162"/>
    </source>
</evidence>
<dbReference type="Pfam" id="PF00014">
    <property type="entry name" value="Kunitz_BPTI"/>
    <property type="match status" value="1"/>
</dbReference>
<dbReference type="AlphaFoldDB" id="A0A016V972"/>
<evidence type="ECO:0000313" key="7">
    <source>
        <dbReference type="Proteomes" id="UP000024635"/>
    </source>
</evidence>
<protein>
    <recommendedName>
        <fullName evidence="8">Kunitz/Bovine pancreatic trypsin inhibitor domain protein</fullName>
    </recommendedName>
</protein>
<evidence type="ECO:0000256" key="3">
    <source>
        <dbReference type="SAM" id="MobiDB-lite"/>
    </source>
</evidence>
<feature type="domain" description="Thyroglobulin type-1" evidence="5">
    <location>
        <begin position="86"/>
        <end position="137"/>
    </location>
</feature>
<dbReference type="PROSITE" id="PS50279">
    <property type="entry name" value="BPTI_KUNITZ_2"/>
    <property type="match status" value="1"/>
</dbReference>
<dbReference type="PANTHER" id="PTHR47248">
    <property type="entry name" value="PROTEIN CBG06772"/>
    <property type="match status" value="1"/>
</dbReference>
<dbReference type="InterPro" id="IPR036880">
    <property type="entry name" value="Kunitz_BPTI_sf"/>
</dbReference>
<dbReference type="PROSITE" id="PS00280">
    <property type="entry name" value="BPTI_KUNITZ_1"/>
    <property type="match status" value="1"/>
</dbReference>
<dbReference type="EMBL" id="JARK01001351">
    <property type="protein sequence ID" value="EYC23836.1"/>
    <property type="molecule type" value="Genomic_DNA"/>
</dbReference>
<dbReference type="PANTHER" id="PTHR47248:SF9">
    <property type="entry name" value="BPTI_KUNITZ INHIBITOR DOMAIN-CONTAINING PROTEIN"/>
    <property type="match status" value="1"/>
</dbReference>
<dbReference type="Pfam" id="PF00086">
    <property type="entry name" value="Thyroglobulin_1"/>
    <property type="match status" value="2"/>
</dbReference>
<comment type="caution">
    <text evidence="2">Lacks conserved residue(s) required for the propagation of feature annotation.</text>
</comment>
<dbReference type="CDD" id="cd00191">
    <property type="entry name" value="TY"/>
    <property type="match status" value="1"/>
</dbReference>
<feature type="region of interest" description="Disordered" evidence="3">
    <location>
        <begin position="329"/>
        <end position="348"/>
    </location>
</feature>
<dbReference type="PROSITE" id="PS00484">
    <property type="entry name" value="THYROGLOBULIN_1_1"/>
    <property type="match status" value="1"/>
</dbReference>
<sequence>MIHGLFVLSAIRVKQPLGRSRCFRAAFVLRSYRSMKKSMYPYSMFILQALGHMTSSRCFLFLPIFYASFGVRSCISTGKNEVLPRTGPCVLNDDGMKCTEKGYYETVQCDDHGCFCVDAHNGFIAYDTRTDTNKIAPRCSNCHNTLKRIFANGDPPKNTFIPKCDLSMGNYEPLQCDSKQEYCYCVDPISGVEIPNTRKRKERNQRIRCDNTDFSLDPAQFPMTEVVPSEPQERYPVGRETCKLDRNRGYTCNNTRPSVRYFFDYRTFSCLAFEYLGCGGNDNNYRTPQDCASDCKLMDLSGCSGMYPPARGTNGQALICGPPVLMGAPPGAPPPSTTPPTKNSPKLNEDGCPKDHKCVMGAFFGFCCPKANEGPQHPYKDSISDRYNAAYHPTCANGREPYSEMRDGWREIRFGKSCADNFCPQGYKCQPADIFSYCC</sequence>
<dbReference type="SMART" id="SM00131">
    <property type="entry name" value="KU"/>
    <property type="match status" value="1"/>
</dbReference>
<reference evidence="7" key="1">
    <citation type="journal article" date="2015" name="Nat. Genet.">
        <title>The genome and transcriptome of the zoonotic hookworm Ancylostoma ceylanicum identify infection-specific gene families.</title>
        <authorList>
            <person name="Schwarz E.M."/>
            <person name="Hu Y."/>
            <person name="Antoshechkin I."/>
            <person name="Miller M.M."/>
            <person name="Sternberg P.W."/>
            <person name="Aroian R.V."/>
        </authorList>
    </citation>
    <scope>NUCLEOTIDE SEQUENCE</scope>
    <source>
        <strain evidence="7">HY135</strain>
    </source>
</reference>
<feature type="domain" description="BPTI/Kunitz inhibitor" evidence="4">
    <location>
        <begin position="242"/>
        <end position="295"/>
    </location>
</feature>
<organism evidence="6 7">
    <name type="scientific">Ancylostoma ceylanicum</name>
    <dbReference type="NCBI Taxonomy" id="53326"/>
    <lineage>
        <taxon>Eukaryota</taxon>
        <taxon>Metazoa</taxon>
        <taxon>Ecdysozoa</taxon>
        <taxon>Nematoda</taxon>
        <taxon>Chromadorea</taxon>
        <taxon>Rhabditida</taxon>
        <taxon>Rhabditina</taxon>
        <taxon>Rhabditomorpha</taxon>
        <taxon>Strongyloidea</taxon>
        <taxon>Ancylostomatidae</taxon>
        <taxon>Ancylostomatinae</taxon>
        <taxon>Ancylostoma</taxon>
    </lineage>
</organism>
<gene>
    <name evidence="6" type="primary">Acey_s0015.g2856</name>
    <name evidence="6" type="synonym">Acey-B0222.5</name>
    <name evidence="6" type="ORF">Y032_0015g2856</name>
</gene>
<dbReference type="GO" id="GO:0004867">
    <property type="term" value="F:serine-type endopeptidase inhibitor activity"/>
    <property type="evidence" value="ECO:0007669"/>
    <property type="project" value="InterPro"/>
</dbReference>
<dbReference type="CDD" id="cd00109">
    <property type="entry name" value="Kunitz-type"/>
    <property type="match status" value="1"/>
</dbReference>
<dbReference type="SUPFAM" id="SSF57610">
    <property type="entry name" value="Thyroglobulin type-1 domain"/>
    <property type="match status" value="2"/>
</dbReference>
<dbReference type="OrthoDB" id="4473401at2759"/>
<dbReference type="InterPro" id="IPR052861">
    <property type="entry name" value="BPTI/Kunitz_domain"/>
</dbReference>
<evidence type="ECO:0000256" key="1">
    <source>
        <dbReference type="ARBA" id="ARBA00023157"/>
    </source>
</evidence>
<keyword evidence="7" id="KW-1185">Reference proteome</keyword>
<feature type="domain" description="Thyroglobulin type-1" evidence="5">
    <location>
        <begin position="139"/>
        <end position="209"/>
    </location>
</feature>
<evidence type="ECO:0000256" key="2">
    <source>
        <dbReference type="PROSITE-ProRule" id="PRU00500"/>
    </source>
</evidence>
<dbReference type="InterPro" id="IPR002223">
    <property type="entry name" value="Kunitz_BPTI"/>
</dbReference>
<dbReference type="PROSITE" id="PS51162">
    <property type="entry name" value="THYROGLOBULIN_1_2"/>
    <property type="match status" value="2"/>
</dbReference>
<dbReference type="Gene3D" id="4.10.800.10">
    <property type="entry name" value="Thyroglobulin type-1"/>
    <property type="match status" value="2"/>
</dbReference>
<dbReference type="Proteomes" id="UP000024635">
    <property type="component" value="Unassembled WGS sequence"/>
</dbReference>
<evidence type="ECO:0000313" key="6">
    <source>
        <dbReference type="EMBL" id="EYC23836.1"/>
    </source>
</evidence>